<dbReference type="Pfam" id="PF00717">
    <property type="entry name" value="Peptidase_S24"/>
    <property type="match status" value="1"/>
</dbReference>
<keyword evidence="1" id="KW-0805">Transcription regulation</keyword>
<dbReference type="Gene3D" id="1.10.260.40">
    <property type="entry name" value="lambda repressor-like DNA-binding domains"/>
    <property type="match status" value="1"/>
</dbReference>
<accession>A0A3S9XDB8</accession>
<evidence type="ECO:0000256" key="3">
    <source>
        <dbReference type="ARBA" id="ARBA00023163"/>
    </source>
</evidence>
<feature type="domain" description="HTH cro/C1-type" evidence="4">
    <location>
        <begin position="31"/>
        <end position="80"/>
    </location>
</feature>
<dbReference type="InterPro" id="IPR039418">
    <property type="entry name" value="LexA-like"/>
</dbReference>
<sequence length="255" mass="28651">MEKTDNRKKQLTPELLEESKKLKSIFESKKKDLKISQGSIADFMGINQSSVSHYLNGLNPLNANAAAKFAKILQVDINEFSPRLAKEVNNLVSITVNNQPNTIEISTYNENDPVENDEVVIPIFKDVQLSAGCGRVAISELQASSTIRFKKNILIKQGVSFNYAICVTVSGNSMEPFIQDGALVGIDTANTNIVDGKIYAVVIENDLARVKQLYRLPNNRVRLRSFNRDEYEDEDYSLEDIRVVGKVFWSSVLWD</sequence>
<keyword evidence="2" id="KW-0238">DNA-binding</keyword>
<evidence type="ECO:0000256" key="2">
    <source>
        <dbReference type="ARBA" id="ARBA00023125"/>
    </source>
</evidence>
<keyword evidence="3" id="KW-0804">Transcription</keyword>
<evidence type="ECO:0000256" key="1">
    <source>
        <dbReference type="ARBA" id="ARBA00023015"/>
    </source>
</evidence>
<dbReference type="PANTHER" id="PTHR40661:SF2">
    <property type="entry name" value="HTH-TYPE TRANSCRIPTIONAL REGULATOR PRTR"/>
    <property type="match status" value="1"/>
</dbReference>
<evidence type="ECO:0000259" key="4">
    <source>
        <dbReference type="PROSITE" id="PS50943"/>
    </source>
</evidence>
<name>A0A3S9XDB8_9GAMM</name>
<dbReference type="PROSITE" id="PS50943">
    <property type="entry name" value="HTH_CROC1"/>
    <property type="match status" value="1"/>
</dbReference>
<keyword evidence="6" id="KW-1185">Reference proteome</keyword>
<gene>
    <name evidence="5" type="ORF">DM558_06375</name>
</gene>
<dbReference type="SMART" id="SM00530">
    <property type="entry name" value="HTH_XRE"/>
    <property type="match status" value="1"/>
</dbReference>
<dbReference type="Pfam" id="PF01381">
    <property type="entry name" value="HTH_3"/>
    <property type="match status" value="1"/>
</dbReference>
<dbReference type="InterPro" id="IPR001387">
    <property type="entry name" value="Cro/C1-type_HTH"/>
</dbReference>
<dbReference type="SUPFAM" id="SSF47413">
    <property type="entry name" value="lambda repressor-like DNA-binding domains"/>
    <property type="match status" value="1"/>
</dbReference>
<reference evidence="6" key="1">
    <citation type="submission" date="2018-06" db="EMBL/GenBank/DDBJ databases">
        <title>Complete genome of Pseudomonas insecticola strain QZS01.</title>
        <authorList>
            <person name="Wang J."/>
            <person name="Su Q."/>
        </authorList>
    </citation>
    <scope>NUCLEOTIDE SEQUENCE [LARGE SCALE GENOMIC DNA]</scope>
    <source>
        <strain evidence="6">QZS01</strain>
    </source>
</reference>
<dbReference type="GO" id="GO:0003677">
    <property type="term" value="F:DNA binding"/>
    <property type="evidence" value="ECO:0007669"/>
    <property type="project" value="UniProtKB-KW"/>
</dbReference>
<evidence type="ECO:0000313" key="6">
    <source>
        <dbReference type="Proteomes" id="UP000273143"/>
    </source>
</evidence>
<organism evidence="5 6">
    <name type="scientific">Entomomonas moraniae</name>
    <dbReference type="NCBI Taxonomy" id="2213226"/>
    <lineage>
        <taxon>Bacteria</taxon>
        <taxon>Pseudomonadati</taxon>
        <taxon>Pseudomonadota</taxon>
        <taxon>Gammaproteobacteria</taxon>
        <taxon>Pseudomonadales</taxon>
        <taxon>Pseudomonadaceae</taxon>
        <taxon>Entomomonas</taxon>
    </lineage>
</organism>
<dbReference type="InterPro" id="IPR010982">
    <property type="entry name" value="Lambda_DNA-bd_dom_sf"/>
</dbReference>
<dbReference type="KEGG" id="emo:DM558_06375"/>
<proteinExistence type="predicted"/>
<dbReference type="AlphaFoldDB" id="A0A3S9XDB8"/>
<dbReference type="RefSeq" id="WP_127162764.1">
    <property type="nucleotide sequence ID" value="NZ_CP029822.1"/>
</dbReference>
<dbReference type="Gene3D" id="2.10.109.10">
    <property type="entry name" value="Umud Fragment, subunit A"/>
    <property type="match status" value="1"/>
</dbReference>
<dbReference type="EMBL" id="CP029822">
    <property type="protein sequence ID" value="AZS50423.1"/>
    <property type="molecule type" value="Genomic_DNA"/>
</dbReference>
<dbReference type="PANTHER" id="PTHR40661">
    <property type="match status" value="1"/>
</dbReference>
<dbReference type="InterPro" id="IPR015927">
    <property type="entry name" value="Peptidase_S24_S26A/B/C"/>
</dbReference>
<protein>
    <submittedName>
        <fullName evidence="5">XRE family transcriptional regulator</fullName>
    </submittedName>
</protein>
<dbReference type="SUPFAM" id="SSF51306">
    <property type="entry name" value="LexA/Signal peptidase"/>
    <property type="match status" value="1"/>
</dbReference>
<dbReference type="CDD" id="cd06529">
    <property type="entry name" value="S24_LexA-like"/>
    <property type="match status" value="1"/>
</dbReference>
<evidence type="ECO:0000313" key="5">
    <source>
        <dbReference type="EMBL" id="AZS50423.1"/>
    </source>
</evidence>
<dbReference type="CDD" id="cd00093">
    <property type="entry name" value="HTH_XRE"/>
    <property type="match status" value="1"/>
</dbReference>
<dbReference type="InterPro" id="IPR036286">
    <property type="entry name" value="LexA/Signal_pep-like_sf"/>
</dbReference>
<dbReference type="Proteomes" id="UP000273143">
    <property type="component" value="Chromosome"/>
</dbReference>